<evidence type="ECO:0000256" key="3">
    <source>
        <dbReference type="ARBA" id="ARBA00022475"/>
    </source>
</evidence>
<evidence type="ECO:0000256" key="6">
    <source>
        <dbReference type="ARBA" id="ARBA00023136"/>
    </source>
</evidence>
<evidence type="ECO:0000256" key="1">
    <source>
        <dbReference type="ARBA" id="ARBA00004651"/>
    </source>
</evidence>
<evidence type="ECO:0000256" key="4">
    <source>
        <dbReference type="ARBA" id="ARBA00022692"/>
    </source>
</evidence>
<keyword evidence="4 8" id="KW-0812">Transmembrane</keyword>
<evidence type="ECO:0000256" key="8">
    <source>
        <dbReference type="SAM" id="Phobius"/>
    </source>
</evidence>
<feature type="transmembrane region" description="Helical" evidence="8">
    <location>
        <begin position="12"/>
        <end position="36"/>
    </location>
</feature>
<dbReference type="Proteomes" id="UP000747542">
    <property type="component" value="Unassembled WGS sequence"/>
</dbReference>
<dbReference type="Pfam" id="PF06151">
    <property type="entry name" value="Trehalose_recp"/>
    <property type="match status" value="1"/>
</dbReference>
<name>A0A8J5MNW0_HOMAM</name>
<comment type="similarity">
    <text evidence="2">Belongs to the insect chemoreceptor superfamily. Gustatory receptor (GR) family. Gr5a subfamily.</text>
</comment>
<feature type="transmembrane region" description="Helical" evidence="8">
    <location>
        <begin position="48"/>
        <end position="72"/>
    </location>
</feature>
<dbReference type="AlphaFoldDB" id="A0A8J5MNW0"/>
<reference evidence="9" key="1">
    <citation type="journal article" date="2021" name="Sci. Adv.">
        <title>The American lobster genome reveals insights on longevity, neural, and immune adaptations.</title>
        <authorList>
            <person name="Polinski J.M."/>
            <person name="Zimin A.V."/>
            <person name="Clark K.F."/>
            <person name="Kohn A.B."/>
            <person name="Sadowski N."/>
            <person name="Timp W."/>
            <person name="Ptitsyn A."/>
            <person name="Khanna P."/>
            <person name="Romanova D.Y."/>
            <person name="Williams P."/>
            <person name="Greenwood S.J."/>
            <person name="Moroz L.L."/>
            <person name="Walt D.R."/>
            <person name="Bodnar A.G."/>
        </authorList>
    </citation>
    <scope>NUCLEOTIDE SEQUENCE</scope>
    <source>
        <strain evidence="9">GMGI-L3</strain>
    </source>
</reference>
<keyword evidence="3" id="KW-1003">Cell membrane</keyword>
<comment type="caution">
    <text evidence="9">The sequence shown here is derived from an EMBL/GenBank/DDBJ whole genome shotgun (WGS) entry which is preliminary data.</text>
</comment>
<keyword evidence="10" id="KW-1185">Reference proteome</keyword>
<accession>A0A8J5MNW0</accession>
<evidence type="ECO:0000256" key="7">
    <source>
        <dbReference type="ARBA" id="ARBA00023170"/>
    </source>
</evidence>
<feature type="non-terminal residue" evidence="9">
    <location>
        <position position="1"/>
    </location>
</feature>
<evidence type="ECO:0000313" key="10">
    <source>
        <dbReference type="Proteomes" id="UP000747542"/>
    </source>
</evidence>
<dbReference type="GO" id="GO:0050916">
    <property type="term" value="P:sensory perception of sweet taste"/>
    <property type="evidence" value="ECO:0007669"/>
    <property type="project" value="UniProtKB-ARBA"/>
</dbReference>
<dbReference type="InterPro" id="IPR009318">
    <property type="entry name" value="Gustatory_rcpt"/>
</dbReference>
<keyword evidence="7 9" id="KW-0675">Receptor</keyword>
<dbReference type="GO" id="GO:0005886">
    <property type="term" value="C:plasma membrane"/>
    <property type="evidence" value="ECO:0007669"/>
    <property type="project" value="UniProtKB-SubCell"/>
</dbReference>
<comment type="subcellular location">
    <subcellularLocation>
        <location evidence="1">Cell membrane</location>
        <topology evidence="1">Multi-pass membrane protein</topology>
    </subcellularLocation>
</comment>
<evidence type="ECO:0000256" key="5">
    <source>
        <dbReference type="ARBA" id="ARBA00022989"/>
    </source>
</evidence>
<dbReference type="GO" id="GO:0008527">
    <property type="term" value="F:taste receptor activity"/>
    <property type="evidence" value="ECO:0007669"/>
    <property type="project" value="InterPro"/>
</dbReference>
<keyword evidence="6 8" id="KW-0472">Membrane</keyword>
<proteinExistence type="inferred from homology"/>
<feature type="non-terminal residue" evidence="9">
    <location>
        <position position="110"/>
    </location>
</feature>
<dbReference type="EMBL" id="JAHLQT010035368">
    <property type="protein sequence ID" value="KAG7158378.1"/>
    <property type="molecule type" value="Genomic_DNA"/>
</dbReference>
<dbReference type="PANTHER" id="PTHR21421">
    <property type="entry name" value="GUSTATORY RECEPTOR"/>
    <property type="match status" value="1"/>
</dbReference>
<sequence>AFLQLLRVMDKALGPLVLQSYVTNLFFILVQLYLGLRPSRREDVVARLYLTWSFLHLVARLLLVSFTCSAIHETSKYSLVQLLNIPTERYSVEVWRLQQQVQEQEVGLSG</sequence>
<evidence type="ECO:0000256" key="2">
    <source>
        <dbReference type="ARBA" id="ARBA00005327"/>
    </source>
</evidence>
<evidence type="ECO:0000313" key="9">
    <source>
        <dbReference type="EMBL" id="KAG7158378.1"/>
    </source>
</evidence>
<keyword evidence="5 8" id="KW-1133">Transmembrane helix</keyword>
<organism evidence="9 10">
    <name type="scientific">Homarus americanus</name>
    <name type="common">American lobster</name>
    <dbReference type="NCBI Taxonomy" id="6706"/>
    <lineage>
        <taxon>Eukaryota</taxon>
        <taxon>Metazoa</taxon>
        <taxon>Ecdysozoa</taxon>
        <taxon>Arthropoda</taxon>
        <taxon>Crustacea</taxon>
        <taxon>Multicrustacea</taxon>
        <taxon>Malacostraca</taxon>
        <taxon>Eumalacostraca</taxon>
        <taxon>Eucarida</taxon>
        <taxon>Decapoda</taxon>
        <taxon>Pleocyemata</taxon>
        <taxon>Astacidea</taxon>
        <taxon>Nephropoidea</taxon>
        <taxon>Nephropidae</taxon>
        <taxon>Homarus</taxon>
    </lineage>
</organism>
<dbReference type="PANTHER" id="PTHR21421:SF29">
    <property type="entry name" value="GUSTATORY RECEPTOR 5A FOR TREHALOSE-RELATED"/>
    <property type="match status" value="1"/>
</dbReference>
<protein>
    <submittedName>
        <fullName evidence="9">Gustatory receptor for sugar taste 64f-like</fullName>
    </submittedName>
</protein>
<gene>
    <name evidence="9" type="primary">Gr64f-L</name>
    <name evidence="9" type="ORF">Hamer_G021830</name>
</gene>